<dbReference type="AlphaFoldDB" id="A0A5E4AM96"/>
<keyword evidence="3" id="KW-1185">Reference proteome</keyword>
<accession>A0A5E4AM96</accession>
<feature type="compositionally biased region" description="Polar residues" evidence="1">
    <location>
        <begin position="113"/>
        <end position="122"/>
    </location>
</feature>
<reference evidence="2" key="1">
    <citation type="submission" date="2019-04" db="EMBL/GenBank/DDBJ databases">
        <authorList>
            <person name="Alioto T."/>
            <person name="Alioto T."/>
        </authorList>
    </citation>
    <scope>NUCLEOTIDE SEQUENCE [LARGE SCALE GENOMIC DNA]</scope>
</reference>
<feature type="compositionally biased region" description="Polar residues" evidence="1">
    <location>
        <begin position="67"/>
        <end position="78"/>
    </location>
</feature>
<feature type="region of interest" description="Disordered" evidence="1">
    <location>
        <begin position="22"/>
        <end position="122"/>
    </location>
</feature>
<name>A0A5E4AM96_MARMO</name>
<dbReference type="Proteomes" id="UP000335636">
    <property type="component" value="Unassembled WGS sequence"/>
</dbReference>
<gene>
    <name evidence="2" type="ORF">MONAX_5E026335</name>
</gene>
<sequence length="122" mass="13652">MGTKAMRNARNMSVPKMINRKKECKEESTQARKDVENMKRKDISKKAYHRTKTQKTEDSRCTGGTLKKQTGQAQSLQHKLTKGHRSGATSRLEVATEAQARKKTATTAARNRPPTSVDPSHS</sequence>
<evidence type="ECO:0000313" key="3">
    <source>
        <dbReference type="Proteomes" id="UP000335636"/>
    </source>
</evidence>
<protein>
    <submittedName>
        <fullName evidence="2">Uncharacterized protein</fullName>
    </submittedName>
</protein>
<organism evidence="2 3">
    <name type="scientific">Marmota monax</name>
    <name type="common">Woodchuck</name>
    <dbReference type="NCBI Taxonomy" id="9995"/>
    <lineage>
        <taxon>Eukaryota</taxon>
        <taxon>Metazoa</taxon>
        <taxon>Chordata</taxon>
        <taxon>Craniata</taxon>
        <taxon>Vertebrata</taxon>
        <taxon>Euteleostomi</taxon>
        <taxon>Mammalia</taxon>
        <taxon>Eutheria</taxon>
        <taxon>Euarchontoglires</taxon>
        <taxon>Glires</taxon>
        <taxon>Rodentia</taxon>
        <taxon>Sciuromorpha</taxon>
        <taxon>Sciuridae</taxon>
        <taxon>Xerinae</taxon>
        <taxon>Marmotini</taxon>
        <taxon>Marmota</taxon>
    </lineage>
</organism>
<evidence type="ECO:0000313" key="2">
    <source>
        <dbReference type="EMBL" id="VTJ58573.1"/>
    </source>
</evidence>
<evidence type="ECO:0000256" key="1">
    <source>
        <dbReference type="SAM" id="MobiDB-lite"/>
    </source>
</evidence>
<comment type="caution">
    <text evidence="2">The sequence shown here is derived from an EMBL/GenBank/DDBJ whole genome shotgun (WGS) entry which is preliminary data.</text>
</comment>
<feature type="compositionally biased region" description="Basic and acidic residues" evidence="1">
    <location>
        <begin position="22"/>
        <end position="45"/>
    </location>
</feature>
<proteinExistence type="predicted"/>
<dbReference type="EMBL" id="CABDUW010000103">
    <property type="protein sequence ID" value="VTJ58573.1"/>
    <property type="molecule type" value="Genomic_DNA"/>
</dbReference>